<keyword evidence="3" id="KW-0378">Hydrolase</keyword>
<evidence type="ECO:0000259" key="6">
    <source>
        <dbReference type="PROSITE" id="PS50054"/>
    </source>
</evidence>
<dbReference type="GO" id="GO:0008330">
    <property type="term" value="F:protein tyrosine/threonine phosphatase activity"/>
    <property type="evidence" value="ECO:0007669"/>
    <property type="project" value="TreeGrafter"/>
</dbReference>
<dbReference type="PROSITE" id="PS50054">
    <property type="entry name" value="TYR_PHOSPHATASE_DUAL"/>
    <property type="match status" value="1"/>
</dbReference>
<dbReference type="STRING" id="7994.ENSAMXP00000042114"/>
<dbReference type="GO" id="GO:0017017">
    <property type="term" value="F:MAP kinase tyrosine/serine/threonine phosphatase activity"/>
    <property type="evidence" value="ECO:0007669"/>
    <property type="project" value="TreeGrafter"/>
</dbReference>
<evidence type="ECO:0000256" key="4">
    <source>
        <dbReference type="ARBA" id="ARBA00022912"/>
    </source>
</evidence>
<dbReference type="CDD" id="cd14568">
    <property type="entry name" value="DSP_MKP_classIII"/>
    <property type="match status" value="1"/>
</dbReference>
<feature type="region of interest" description="Disordered" evidence="5">
    <location>
        <begin position="318"/>
        <end position="421"/>
    </location>
</feature>
<evidence type="ECO:0000313" key="9">
    <source>
        <dbReference type="Proteomes" id="UP000018467"/>
    </source>
</evidence>
<evidence type="ECO:0000313" key="8">
    <source>
        <dbReference type="Ensembl" id="ENSAMXP00000042114.1"/>
    </source>
</evidence>
<feature type="compositionally biased region" description="Polar residues" evidence="5">
    <location>
        <begin position="409"/>
        <end position="420"/>
    </location>
</feature>
<dbReference type="InterPro" id="IPR000387">
    <property type="entry name" value="Tyr_Pase_dom"/>
</dbReference>
<evidence type="ECO:0000256" key="2">
    <source>
        <dbReference type="ARBA" id="ARBA00013064"/>
    </source>
</evidence>
<dbReference type="PANTHER" id="PTHR10159:SF516">
    <property type="entry name" value="DUAL SPECIFICITY PROTEIN PHOSPHATASE 16-LIKE"/>
    <property type="match status" value="1"/>
</dbReference>
<evidence type="ECO:0000256" key="3">
    <source>
        <dbReference type="ARBA" id="ARBA00022801"/>
    </source>
</evidence>
<reference evidence="9" key="1">
    <citation type="submission" date="2013-03" db="EMBL/GenBank/DDBJ databases">
        <authorList>
            <person name="Jeffery W."/>
            <person name="Warren W."/>
            <person name="Wilson R.K."/>
        </authorList>
    </citation>
    <scope>NUCLEOTIDE SEQUENCE</scope>
    <source>
        <strain evidence="9">female</strain>
    </source>
</reference>
<dbReference type="Proteomes" id="UP000018467">
    <property type="component" value="Unassembled WGS sequence"/>
</dbReference>
<feature type="domain" description="Tyrosine-protein phosphatase" evidence="6">
    <location>
        <begin position="12"/>
        <end position="152"/>
    </location>
</feature>
<dbReference type="GO" id="GO:0043409">
    <property type="term" value="P:negative regulation of MAPK cascade"/>
    <property type="evidence" value="ECO:0007669"/>
    <property type="project" value="TreeGrafter"/>
</dbReference>
<keyword evidence="4" id="KW-0904">Protein phosphatase</keyword>
<dbReference type="Bgee" id="ENSAMXG00000032763">
    <property type="expression patterns" value="Expressed in brain and 14 other cell types or tissues"/>
</dbReference>
<dbReference type="SMART" id="SM00195">
    <property type="entry name" value="DSPc"/>
    <property type="match status" value="1"/>
</dbReference>
<organism evidence="8 9">
    <name type="scientific">Astyanax mexicanus</name>
    <name type="common">Blind cave fish</name>
    <name type="synonym">Astyanax fasciatus mexicanus</name>
    <dbReference type="NCBI Taxonomy" id="7994"/>
    <lineage>
        <taxon>Eukaryota</taxon>
        <taxon>Metazoa</taxon>
        <taxon>Chordata</taxon>
        <taxon>Craniata</taxon>
        <taxon>Vertebrata</taxon>
        <taxon>Euteleostomi</taxon>
        <taxon>Actinopterygii</taxon>
        <taxon>Neopterygii</taxon>
        <taxon>Teleostei</taxon>
        <taxon>Ostariophysi</taxon>
        <taxon>Characiformes</taxon>
        <taxon>Characoidei</taxon>
        <taxon>Acestrorhamphidae</taxon>
        <taxon>Acestrorhamphinae</taxon>
        <taxon>Astyanax</taxon>
    </lineage>
</organism>
<dbReference type="Gene3D" id="3.90.190.10">
    <property type="entry name" value="Protein tyrosine phosphatase superfamily"/>
    <property type="match status" value="1"/>
</dbReference>
<dbReference type="SUPFAM" id="SSF52799">
    <property type="entry name" value="(Phosphotyrosine protein) phosphatases II"/>
    <property type="match status" value="1"/>
</dbReference>
<name>A0A3B1JLC1_ASTMX</name>
<dbReference type="FunCoup" id="A0A3B1JLC1">
    <property type="interactions" value="31"/>
</dbReference>
<evidence type="ECO:0000259" key="7">
    <source>
        <dbReference type="PROSITE" id="PS50056"/>
    </source>
</evidence>
<comment type="similarity">
    <text evidence="1">Belongs to the protein-tyrosine phosphatase family. Non-receptor class dual specificity subfamily.</text>
</comment>
<reference evidence="8" key="4">
    <citation type="submission" date="2025-09" db="UniProtKB">
        <authorList>
            <consortium name="Ensembl"/>
        </authorList>
    </citation>
    <scope>IDENTIFICATION</scope>
</reference>
<dbReference type="InterPro" id="IPR000340">
    <property type="entry name" value="Dual-sp_phosphatase_cat-dom"/>
</dbReference>
<accession>A0A3B1JLC1</accession>
<dbReference type="InterPro" id="IPR029021">
    <property type="entry name" value="Prot-tyrosine_phosphatase-like"/>
</dbReference>
<reference evidence="9" key="2">
    <citation type="journal article" date="2014" name="Nat. Commun.">
        <title>The cavefish genome reveals candidate genes for eye loss.</title>
        <authorList>
            <person name="McGaugh S.E."/>
            <person name="Gross J.B."/>
            <person name="Aken B."/>
            <person name="Blin M."/>
            <person name="Borowsky R."/>
            <person name="Chalopin D."/>
            <person name="Hinaux H."/>
            <person name="Jeffery W.R."/>
            <person name="Keene A."/>
            <person name="Ma L."/>
            <person name="Minx P."/>
            <person name="Murphy D."/>
            <person name="O'Quin K.E."/>
            <person name="Retaux S."/>
            <person name="Rohner N."/>
            <person name="Searle S.M."/>
            <person name="Stahl B.A."/>
            <person name="Tabin C."/>
            <person name="Volff J.N."/>
            <person name="Yoshizawa M."/>
            <person name="Warren W.C."/>
        </authorList>
    </citation>
    <scope>NUCLEOTIDE SEQUENCE [LARGE SCALE GENOMIC DNA]</scope>
    <source>
        <strain evidence="9">female</strain>
    </source>
</reference>
<dbReference type="InParanoid" id="A0A3B1JLC1"/>
<dbReference type="EC" id="3.1.3.48" evidence="2"/>
<keyword evidence="9" id="KW-1185">Reference proteome</keyword>
<evidence type="ECO:0000256" key="5">
    <source>
        <dbReference type="SAM" id="MobiDB-lite"/>
    </source>
</evidence>
<feature type="domain" description="Tyrosine specific protein phosphatases" evidence="7">
    <location>
        <begin position="71"/>
        <end position="124"/>
    </location>
</feature>
<feature type="region of interest" description="Disordered" evidence="5">
    <location>
        <begin position="247"/>
        <end position="266"/>
    </location>
</feature>
<sequence>MVFCRDGQPERAPLSRILPQLYLGAEMDVTQDCLSARGISYVLSVSRCCPQPSFLPQSQYLRIPIDDSLRDDLLPWIPQALSFIGAMSLGCSVIVHCAAGISRSPALAVAYVMYSLGMDLDHAYYVKERRPTISPNFNFLGQLQVFQGTLPLKSGNTNQTPHHLLSSSDTSKPANSNSTSGLFTNEKVQDNVTDNDSVVSEDTKADVHCENKNSHQRECVLTPNPKPEFTLSLSNKLKTLTLEPVEVQRSPSTLQDAHTPLPPKPTHLQIPSLIEKRKSLTLSLTPVCPSPQTVHLEAAAVSNISSSNASAQCEACSAPVDQRQAPRGGAGKSRKLDLTLNSTNRSNSREASSRCSSSGSQKKREKNEKRSSSSSVNRAKKQEQPKAKPSLQKGKRDCSKATTAKRHGQAQSSGSTTAHQQEVPVCAVEAVEVIDADQSPLSPINLTINRLLGWGERMLLGVLLGPHIKVGQAALPYRC</sequence>
<dbReference type="Pfam" id="PF00782">
    <property type="entry name" value="DSPc"/>
    <property type="match status" value="1"/>
</dbReference>
<evidence type="ECO:0000256" key="1">
    <source>
        <dbReference type="ARBA" id="ARBA00008601"/>
    </source>
</evidence>
<dbReference type="PROSITE" id="PS50056">
    <property type="entry name" value="TYR_PHOSPHATASE_2"/>
    <property type="match status" value="1"/>
</dbReference>
<dbReference type="Ensembl" id="ENSAMXT00000041293.1">
    <property type="protein sequence ID" value="ENSAMXP00000042114.1"/>
    <property type="gene ID" value="ENSAMXG00000032763.1"/>
</dbReference>
<dbReference type="InterPro" id="IPR020422">
    <property type="entry name" value="TYR_PHOSPHATASE_DUAL_dom"/>
</dbReference>
<feature type="region of interest" description="Disordered" evidence="5">
    <location>
        <begin position="156"/>
        <end position="192"/>
    </location>
</feature>
<reference evidence="8" key="3">
    <citation type="submission" date="2025-08" db="UniProtKB">
        <authorList>
            <consortium name="Ensembl"/>
        </authorList>
    </citation>
    <scope>IDENTIFICATION</scope>
</reference>
<protein>
    <recommendedName>
        <fullName evidence="2">protein-tyrosine-phosphatase</fullName>
        <ecNumber evidence="2">3.1.3.48</ecNumber>
    </recommendedName>
</protein>
<feature type="compositionally biased region" description="Polar residues" evidence="5">
    <location>
        <begin position="156"/>
        <end position="183"/>
    </location>
</feature>
<dbReference type="GeneTree" id="ENSGT00940000167194"/>
<proteinExistence type="inferred from homology"/>
<dbReference type="GO" id="GO:0033550">
    <property type="term" value="F:MAP kinase tyrosine phosphatase activity"/>
    <property type="evidence" value="ECO:0007669"/>
    <property type="project" value="TreeGrafter"/>
</dbReference>
<dbReference type="PANTHER" id="PTHR10159">
    <property type="entry name" value="DUAL SPECIFICITY PROTEIN PHOSPHATASE"/>
    <property type="match status" value="1"/>
</dbReference>
<dbReference type="InterPro" id="IPR016130">
    <property type="entry name" value="Tyr_Pase_AS"/>
</dbReference>
<dbReference type="PROSITE" id="PS00383">
    <property type="entry name" value="TYR_PHOSPHATASE_1"/>
    <property type="match status" value="1"/>
</dbReference>
<dbReference type="GO" id="GO:0005737">
    <property type="term" value="C:cytoplasm"/>
    <property type="evidence" value="ECO:0007669"/>
    <property type="project" value="TreeGrafter"/>
</dbReference>
<dbReference type="AlphaFoldDB" id="A0A3B1JLC1"/>